<dbReference type="CDD" id="cd15482">
    <property type="entry name" value="Sialidase_non-viral"/>
    <property type="match status" value="1"/>
</dbReference>
<proteinExistence type="predicted"/>
<organism evidence="1">
    <name type="scientific">marine sediment metagenome</name>
    <dbReference type="NCBI Taxonomy" id="412755"/>
    <lineage>
        <taxon>unclassified sequences</taxon>
        <taxon>metagenomes</taxon>
        <taxon>ecological metagenomes</taxon>
    </lineage>
</organism>
<dbReference type="SUPFAM" id="SSF110296">
    <property type="entry name" value="Oligoxyloglucan reducing end-specific cellobiohydrolase"/>
    <property type="match status" value="1"/>
</dbReference>
<dbReference type="Pfam" id="PF02012">
    <property type="entry name" value="BNR"/>
    <property type="match status" value="2"/>
</dbReference>
<dbReference type="InterPro" id="IPR002860">
    <property type="entry name" value="BNR_rpt"/>
</dbReference>
<comment type="caution">
    <text evidence="1">The sequence shown here is derived from an EMBL/GenBank/DDBJ whole genome shotgun (WGS) entry which is preliminary data.</text>
</comment>
<gene>
    <name evidence="1" type="ORF">S01H1_51115</name>
</gene>
<feature type="non-terminal residue" evidence="1">
    <location>
        <position position="1"/>
    </location>
</feature>
<reference evidence="1" key="1">
    <citation type="journal article" date="2014" name="Front. Microbiol.">
        <title>High frequency of phylogenetically diverse reductive dehalogenase-homologous genes in deep subseafloor sedimentary metagenomes.</title>
        <authorList>
            <person name="Kawai M."/>
            <person name="Futagami T."/>
            <person name="Toyoda A."/>
            <person name="Takaki Y."/>
            <person name="Nishi S."/>
            <person name="Hori S."/>
            <person name="Arai W."/>
            <person name="Tsubouchi T."/>
            <person name="Morono Y."/>
            <person name="Uchiyama I."/>
            <person name="Ito T."/>
            <person name="Fujiyama A."/>
            <person name="Inagaki F."/>
            <person name="Takami H."/>
        </authorList>
    </citation>
    <scope>NUCLEOTIDE SEQUENCE</scope>
    <source>
        <strain evidence="1">Expedition CK06-06</strain>
    </source>
</reference>
<dbReference type="GO" id="GO:0006892">
    <property type="term" value="P:post-Golgi vesicle-mediated transport"/>
    <property type="evidence" value="ECO:0007669"/>
    <property type="project" value="TreeGrafter"/>
</dbReference>
<protein>
    <recommendedName>
        <fullName evidence="2">Sortilin N-terminal domain-containing protein</fullName>
    </recommendedName>
</protein>
<dbReference type="EMBL" id="BARS01032974">
    <property type="protein sequence ID" value="GAG20620.1"/>
    <property type="molecule type" value="Genomic_DNA"/>
</dbReference>
<dbReference type="PANTHER" id="PTHR12106">
    <property type="entry name" value="SORTILIN RELATED"/>
    <property type="match status" value="1"/>
</dbReference>
<feature type="non-terminal residue" evidence="1">
    <location>
        <position position="260"/>
    </location>
</feature>
<sequence length="260" mass="29412">YRTKDGGKTWQKLTAGLPDNGKTGCTDVKMDPRNPDILYAAFWQRLRKPYHFESGGPNGGIFKSINGGRSWKKLKEGLPTGDLGRIGLALYRKNPEIVLAIVEHGFQPKPSTKDYKNMSKLGSGIYRSEDGGKTWKYMNRYNNRPFYYSQIYINPNDDKYVYAMGTRAQVSEDGGKTFLTGMPGIAGDFHVMWLDPHNKDRYYVGNDKGVSLTHNHGEHFNFFDNFAISQIYAVSADMRDPYYVYVGLQDNGVWGAPSNS</sequence>
<dbReference type="AlphaFoldDB" id="X0VQX4"/>
<dbReference type="GO" id="GO:0016020">
    <property type="term" value="C:membrane"/>
    <property type="evidence" value="ECO:0007669"/>
    <property type="project" value="TreeGrafter"/>
</dbReference>
<dbReference type="Gene3D" id="2.130.10.10">
    <property type="entry name" value="YVTN repeat-like/Quinoprotein amine dehydrogenase"/>
    <property type="match status" value="2"/>
</dbReference>
<dbReference type="GO" id="GO:0005794">
    <property type="term" value="C:Golgi apparatus"/>
    <property type="evidence" value="ECO:0007669"/>
    <property type="project" value="TreeGrafter"/>
</dbReference>
<dbReference type="PANTHER" id="PTHR12106:SF27">
    <property type="entry name" value="SORTILIN-RELATED RECEPTOR"/>
    <property type="match status" value="1"/>
</dbReference>
<name>X0VQX4_9ZZZZ</name>
<dbReference type="InterPro" id="IPR015943">
    <property type="entry name" value="WD40/YVTN_repeat-like_dom_sf"/>
</dbReference>
<evidence type="ECO:0000313" key="1">
    <source>
        <dbReference type="EMBL" id="GAG20620.1"/>
    </source>
</evidence>
<evidence type="ECO:0008006" key="2">
    <source>
        <dbReference type="Google" id="ProtNLM"/>
    </source>
</evidence>
<dbReference type="InterPro" id="IPR050310">
    <property type="entry name" value="VPS10-sortilin"/>
</dbReference>
<accession>X0VQX4</accession>